<dbReference type="GO" id="GO:0016020">
    <property type="term" value="C:membrane"/>
    <property type="evidence" value="ECO:0007669"/>
    <property type="project" value="InterPro"/>
</dbReference>
<dbReference type="SUPFAM" id="SSF55874">
    <property type="entry name" value="ATPase domain of HSP90 chaperone/DNA topoisomerase II/histidine kinase"/>
    <property type="match status" value="1"/>
</dbReference>
<evidence type="ECO:0000313" key="4">
    <source>
        <dbReference type="Proteomes" id="UP000886687"/>
    </source>
</evidence>
<dbReference type="Gene3D" id="3.30.565.10">
    <property type="entry name" value="Histidine kinase-like ATPase, C-terminal domain"/>
    <property type="match status" value="1"/>
</dbReference>
<feature type="transmembrane region" description="Helical" evidence="1">
    <location>
        <begin position="21"/>
        <end position="49"/>
    </location>
</feature>
<dbReference type="GO" id="GO:0000155">
    <property type="term" value="F:phosphorelay sensor kinase activity"/>
    <property type="evidence" value="ECO:0007669"/>
    <property type="project" value="InterPro"/>
</dbReference>
<name>A0A9E4K8X8_9GAMM</name>
<feature type="domain" description="Signal transduction histidine kinase internal region" evidence="2">
    <location>
        <begin position="169"/>
        <end position="247"/>
    </location>
</feature>
<accession>A0A9E4K8X8</accession>
<keyword evidence="3" id="KW-0808">Transferase</keyword>
<evidence type="ECO:0000259" key="2">
    <source>
        <dbReference type="Pfam" id="PF06580"/>
    </source>
</evidence>
<dbReference type="AlphaFoldDB" id="A0A9E4K8X8"/>
<organism evidence="3 4">
    <name type="scientific">Candidatus Thiodiazotropha lotti</name>
    <dbReference type="NCBI Taxonomy" id="2792787"/>
    <lineage>
        <taxon>Bacteria</taxon>
        <taxon>Pseudomonadati</taxon>
        <taxon>Pseudomonadota</taxon>
        <taxon>Gammaproteobacteria</taxon>
        <taxon>Chromatiales</taxon>
        <taxon>Sedimenticolaceae</taxon>
        <taxon>Candidatus Thiodiazotropha</taxon>
    </lineage>
</organism>
<gene>
    <name evidence="3" type="ORF">JAZ04_19470</name>
</gene>
<dbReference type="PANTHER" id="PTHR34220">
    <property type="entry name" value="SENSOR HISTIDINE KINASE YPDA"/>
    <property type="match status" value="1"/>
</dbReference>
<keyword evidence="1" id="KW-0812">Transmembrane</keyword>
<sequence length="362" mass="40794">MPRDTQQENKKTVSSEKSKVLFLPNFCAIRVVFAVVVICELLAIILSLAAVERLEDFMMPLSRISLMVQWIGLSSAGLICLFRKQLNSFGNWGAGVASFLILMGMTLFVYQLIVWLNLGLDSAQHSSADAYTELLPRALAISAIVGALVLHYLYLQHLWRCQEEAENSARLQALHSRIRPHFLFNSMNTIASLTRSDPKLAEEVVEDLADLFRVSLGDAARPSTLGRELELARQYLGIEHYRLDERLEVVWSLDEDLPEQASIPPMILQPLLENAVYHGIEPAPDGGRITISGHYRRQRVNLSIRNTLPQAHQTSQRQGNQLAMENIRARLSGVYDLEASLTETIVDGDYQVRLVIPHPWWG</sequence>
<dbReference type="Pfam" id="PF06580">
    <property type="entry name" value="His_kinase"/>
    <property type="match status" value="1"/>
</dbReference>
<dbReference type="InterPro" id="IPR036890">
    <property type="entry name" value="HATPase_C_sf"/>
</dbReference>
<protein>
    <submittedName>
        <fullName evidence="3">Sensor histidine kinase</fullName>
    </submittedName>
</protein>
<dbReference type="InterPro" id="IPR010559">
    <property type="entry name" value="Sig_transdc_His_kin_internal"/>
</dbReference>
<keyword evidence="3" id="KW-0418">Kinase</keyword>
<dbReference type="InterPro" id="IPR050640">
    <property type="entry name" value="Bact_2-comp_sensor_kinase"/>
</dbReference>
<feature type="transmembrane region" description="Helical" evidence="1">
    <location>
        <begin position="94"/>
        <end position="114"/>
    </location>
</feature>
<feature type="transmembrane region" description="Helical" evidence="1">
    <location>
        <begin position="61"/>
        <end position="82"/>
    </location>
</feature>
<keyword evidence="1" id="KW-0472">Membrane</keyword>
<dbReference type="EMBL" id="JAEPDI010000016">
    <property type="protein sequence ID" value="MCG7941018.1"/>
    <property type="molecule type" value="Genomic_DNA"/>
</dbReference>
<dbReference type="Proteomes" id="UP000886687">
    <property type="component" value="Unassembled WGS sequence"/>
</dbReference>
<proteinExistence type="predicted"/>
<dbReference type="PANTHER" id="PTHR34220:SF7">
    <property type="entry name" value="SENSOR HISTIDINE KINASE YPDA"/>
    <property type="match status" value="1"/>
</dbReference>
<reference evidence="3" key="1">
    <citation type="journal article" date="2021" name="Proc. Natl. Acad. Sci. U.S.A.">
        <title>Global biogeography of chemosynthetic symbionts reveals both localized and globally distributed symbiont groups. .</title>
        <authorList>
            <person name="Osvatic J.T."/>
            <person name="Wilkins L.G.E."/>
            <person name="Leibrecht L."/>
            <person name="Leray M."/>
            <person name="Zauner S."/>
            <person name="Polzin J."/>
            <person name="Camacho Y."/>
            <person name="Gros O."/>
            <person name="van Gils J.A."/>
            <person name="Eisen J.A."/>
            <person name="Petersen J.M."/>
            <person name="Yuen B."/>
        </authorList>
    </citation>
    <scope>NUCLEOTIDE SEQUENCE</scope>
    <source>
        <strain evidence="3">MAGL173</strain>
    </source>
</reference>
<feature type="transmembrane region" description="Helical" evidence="1">
    <location>
        <begin position="134"/>
        <end position="155"/>
    </location>
</feature>
<keyword evidence="1" id="KW-1133">Transmembrane helix</keyword>
<evidence type="ECO:0000313" key="3">
    <source>
        <dbReference type="EMBL" id="MCG7941018.1"/>
    </source>
</evidence>
<evidence type="ECO:0000256" key="1">
    <source>
        <dbReference type="SAM" id="Phobius"/>
    </source>
</evidence>
<comment type="caution">
    <text evidence="3">The sequence shown here is derived from an EMBL/GenBank/DDBJ whole genome shotgun (WGS) entry which is preliminary data.</text>
</comment>